<dbReference type="SUPFAM" id="SSF54593">
    <property type="entry name" value="Glyoxalase/Bleomycin resistance protein/Dihydroxybiphenyl dioxygenase"/>
    <property type="match status" value="1"/>
</dbReference>
<dbReference type="InterPro" id="IPR029068">
    <property type="entry name" value="Glyas_Bleomycin-R_OHBP_Dase"/>
</dbReference>
<protein>
    <recommendedName>
        <fullName evidence="1">Glyoxalase-like domain-containing protein</fullName>
    </recommendedName>
</protein>
<keyword evidence="3" id="KW-1185">Reference proteome</keyword>
<dbReference type="Gene3D" id="3.10.180.10">
    <property type="entry name" value="2,3-Dihydroxybiphenyl 1,2-Dioxygenase, domain 1"/>
    <property type="match status" value="1"/>
</dbReference>
<feature type="domain" description="Glyoxalase-like" evidence="1">
    <location>
        <begin position="3"/>
        <end position="83"/>
    </location>
</feature>
<accession>A0ABQ4FWP8</accession>
<organism evidence="2 3">
    <name type="scientific">Microbispora corallina</name>
    <dbReference type="NCBI Taxonomy" id="83302"/>
    <lineage>
        <taxon>Bacteria</taxon>
        <taxon>Bacillati</taxon>
        <taxon>Actinomycetota</taxon>
        <taxon>Actinomycetes</taxon>
        <taxon>Streptosporangiales</taxon>
        <taxon>Streptosporangiaceae</taxon>
        <taxon>Microbispora</taxon>
    </lineage>
</organism>
<dbReference type="InterPro" id="IPR041581">
    <property type="entry name" value="Glyoxalase_6"/>
</dbReference>
<evidence type="ECO:0000259" key="1">
    <source>
        <dbReference type="Pfam" id="PF18029"/>
    </source>
</evidence>
<proteinExistence type="predicted"/>
<evidence type="ECO:0000313" key="3">
    <source>
        <dbReference type="Proteomes" id="UP000603904"/>
    </source>
</evidence>
<reference evidence="2 3" key="1">
    <citation type="submission" date="2021-01" db="EMBL/GenBank/DDBJ databases">
        <title>Whole genome shotgun sequence of Microbispora corallina NBRC 16416.</title>
        <authorList>
            <person name="Komaki H."/>
            <person name="Tamura T."/>
        </authorList>
    </citation>
    <scope>NUCLEOTIDE SEQUENCE [LARGE SCALE GENOMIC DNA]</scope>
    <source>
        <strain evidence="2 3">NBRC 16416</strain>
    </source>
</reference>
<gene>
    <name evidence="2" type="ORF">Mco01_22480</name>
</gene>
<comment type="caution">
    <text evidence="2">The sequence shown here is derived from an EMBL/GenBank/DDBJ whole genome shotgun (WGS) entry which is preliminary data.</text>
</comment>
<dbReference type="EMBL" id="BOOC01000007">
    <property type="protein sequence ID" value="GIH39248.1"/>
    <property type="molecule type" value="Genomic_DNA"/>
</dbReference>
<dbReference type="RefSeq" id="WP_204056806.1">
    <property type="nucleotide sequence ID" value="NZ_BAAAGP010000015.1"/>
</dbReference>
<dbReference type="Pfam" id="PF18029">
    <property type="entry name" value="Glyoxalase_6"/>
    <property type="match status" value="1"/>
</dbReference>
<dbReference type="Proteomes" id="UP000603904">
    <property type="component" value="Unassembled WGS sequence"/>
</dbReference>
<evidence type="ECO:0000313" key="2">
    <source>
        <dbReference type="EMBL" id="GIH39248.1"/>
    </source>
</evidence>
<sequence>MTGWPALTGAYPEFRVLRGPGMPARVLLQRLGDERPASAHVDVACADPEAARVRHEAHGAKRVAGGPSWIVMRDPAGGLYCLTHRDPVTGSRPS</sequence>
<name>A0ABQ4FWP8_9ACTN</name>